<dbReference type="GeneID" id="98124089"/>
<dbReference type="RefSeq" id="XP_070866981.1">
    <property type="nucleotide sequence ID" value="XM_071009445.1"/>
</dbReference>
<evidence type="ECO:0000313" key="3">
    <source>
        <dbReference type="Proteomes" id="UP001600064"/>
    </source>
</evidence>
<sequence>MPRNTLSCAEPHGHRHQKLQEPCQPPTCHQPRPSPWPLWARDPRWPARFARSSSQTMTVCFVFSHGSPSLPFLTPPPPPTSLSRFRFSILPCLAEVYTPWRLPTDPVPLPPAGFPFSPTHQLRARRHVTRGSRADDEIGSGAHLHRPAGRRRRARPALRRPPRHPRDLRAGLQRGPSRRRAARAPCNHLWRGGGRRDARRGYGGREGGGGGGRGGDLPGGSGGGEGHEGGHGGSGSGRAEPGGDCGGDSWEAGGVEGEGASVKEGFFFFFFFFEEGGRQGLLLDASAELSIWMARSKANRRGSTVVLLTGRHG</sequence>
<keyword evidence="3" id="KW-1185">Reference proteome</keyword>
<evidence type="ECO:0000256" key="1">
    <source>
        <dbReference type="SAM" id="MobiDB-lite"/>
    </source>
</evidence>
<evidence type="ECO:0000313" key="2">
    <source>
        <dbReference type="EMBL" id="KAL2268254.1"/>
    </source>
</evidence>
<dbReference type="Proteomes" id="UP001600064">
    <property type="component" value="Unassembled WGS sequence"/>
</dbReference>
<feature type="region of interest" description="Disordered" evidence="1">
    <location>
        <begin position="127"/>
        <end position="252"/>
    </location>
</feature>
<gene>
    <name evidence="2" type="ORF">VTJ83DRAFT_3100</name>
</gene>
<reference evidence="2 3" key="1">
    <citation type="journal article" date="2024" name="Commun. Biol.">
        <title>Comparative genomic analysis of thermophilic fungi reveals convergent evolutionary adaptations and gene losses.</title>
        <authorList>
            <person name="Steindorff A.S."/>
            <person name="Aguilar-Pontes M.V."/>
            <person name="Robinson A.J."/>
            <person name="Andreopoulos B."/>
            <person name="LaButti K."/>
            <person name="Kuo A."/>
            <person name="Mondo S."/>
            <person name="Riley R."/>
            <person name="Otillar R."/>
            <person name="Haridas S."/>
            <person name="Lipzen A."/>
            <person name="Grimwood J."/>
            <person name="Schmutz J."/>
            <person name="Clum A."/>
            <person name="Reid I.D."/>
            <person name="Moisan M.C."/>
            <person name="Butler G."/>
            <person name="Nguyen T.T.M."/>
            <person name="Dewar K."/>
            <person name="Conant G."/>
            <person name="Drula E."/>
            <person name="Henrissat B."/>
            <person name="Hansel C."/>
            <person name="Singer S."/>
            <person name="Hutchinson M.I."/>
            <person name="de Vries R.P."/>
            <person name="Natvig D.O."/>
            <person name="Powell A.J."/>
            <person name="Tsang A."/>
            <person name="Grigoriev I.V."/>
        </authorList>
    </citation>
    <scope>NUCLEOTIDE SEQUENCE [LARGE SCALE GENOMIC DNA]</scope>
    <source>
        <strain evidence="2 3">ATCC 22073</strain>
    </source>
</reference>
<comment type="caution">
    <text evidence="2">The sequence shown here is derived from an EMBL/GenBank/DDBJ whole genome shotgun (WGS) entry which is preliminary data.</text>
</comment>
<protein>
    <submittedName>
        <fullName evidence="2">Uncharacterized protein</fullName>
    </submittedName>
</protein>
<feature type="compositionally biased region" description="Gly residues" evidence="1">
    <location>
        <begin position="204"/>
        <end position="224"/>
    </location>
</feature>
<dbReference type="EMBL" id="JAZGUE010000003">
    <property type="protein sequence ID" value="KAL2268254.1"/>
    <property type="molecule type" value="Genomic_DNA"/>
</dbReference>
<name>A0ABR4DD32_9PEZI</name>
<organism evidence="2 3">
    <name type="scientific">Remersonia thermophila</name>
    <dbReference type="NCBI Taxonomy" id="72144"/>
    <lineage>
        <taxon>Eukaryota</taxon>
        <taxon>Fungi</taxon>
        <taxon>Dikarya</taxon>
        <taxon>Ascomycota</taxon>
        <taxon>Pezizomycotina</taxon>
        <taxon>Sordariomycetes</taxon>
        <taxon>Sordariomycetidae</taxon>
        <taxon>Sordariales</taxon>
        <taxon>Sordariales incertae sedis</taxon>
        <taxon>Remersonia</taxon>
    </lineage>
</organism>
<proteinExistence type="predicted"/>
<feature type="region of interest" description="Disordered" evidence="1">
    <location>
        <begin position="1"/>
        <end position="30"/>
    </location>
</feature>
<feature type="compositionally biased region" description="Basic residues" evidence="1">
    <location>
        <begin position="143"/>
        <end position="163"/>
    </location>
</feature>
<accession>A0ABR4DD32</accession>